<dbReference type="PROSITE" id="PS50977">
    <property type="entry name" value="HTH_TETR_2"/>
    <property type="match status" value="1"/>
</dbReference>
<dbReference type="Proteomes" id="UP000502136">
    <property type="component" value="Chromosome"/>
</dbReference>
<dbReference type="SUPFAM" id="SSF48498">
    <property type="entry name" value="Tetracyclin repressor-like, C-terminal domain"/>
    <property type="match status" value="1"/>
</dbReference>
<evidence type="ECO:0000313" key="6">
    <source>
        <dbReference type="EMBL" id="QJC51391.1"/>
    </source>
</evidence>
<protein>
    <submittedName>
        <fullName evidence="6">TetR/AcrR family transcriptional regulator</fullName>
    </submittedName>
</protein>
<keyword evidence="1" id="KW-0805">Transcription regulation</keyword>
<accession>A0A6H2GVD6</accession>
<dbReference type="PANTHER" id="PTHR30055:SF234">
    <property type="entry name" value="HTH-TYPE TRANSCRIPTIONAL REGULATOR BETI"/>
    <property type="match status" value="1"/>
</dbReference>
<evidence type="ECO:0000256" key="3">
    <source>
        <dbReference type="ARBA" id="ARBA00023163"/>
    </source>
</evidence>
<gene>
    <name evidence="6" type="ORF">HGI30_07410</name>
</gene>
<dbReference type="InterPro" id="IPR001647">
    <property type="entry name" value="HTH_TetR"/>
</dbReference>
<evidence type="ECO:0000256" key="1">
    <source>
        <dbReference type="ARBA" id="ARBA00023015"/>
    </source>
</evidence>
<dbReference type="Gene3D" id="1.10.357.10">
    <property type="entry name" value="Tetracycline Repressor, domain 2"/>
    <property type="match status" value="1"/>
</dbReference>
<keyword evidence="3" id="KW-0804">Transcription</keyword>
<dbReference type="InterPro" id="IPR050109">
    <property type="entry name" value="HTH-type_TetR-like_transc_reg"/>
</dbReference>
<dbReference type="AlphaFoldDB" id="A0A6H2GVD6"/>
<organism evidence="6 7">
    <name type="scientific">Paenibacillus albicereus</name>
    <dbReference type="NCBI Taxonomy" id="2726185"/>
    <lineage>
        <taxon>Bacteria</taxon>
        <taxon>Bacillati</taxon>
        <taxon>Bacillota</taxon>
        <taxon>Bacilli</taxon>
        <taxon>Bacillales</taxon>
        <taxon>Paenibacillaceae</taxon>
        <taxon>Paenibacillus</taxon>
    </lineage>
</organism>
<dbReference type="InterPro" id="IPR009057">
    <property type="entry name" value="Homeodomain-like_sf"/>
</dbReference>
<evidence type="ECO:0000256" key="2">
    <source>
        <dbReference type="ARBA" id="ARBA00023125"/>
    </source>
</evidence>
<dbReference type="PRINTS" id="PR00455">
    <property type="entry name" value="HTHTETR"/>
</dbReference>
<feature type="domain" description="HTH tetR-type" evidence="5">
    <location>
        <begin position="14"/>
        <end position="74"/>
    </location>
</feature>
<keyword evidence="7" id="KW-1185">Reference proteome</keyword>
<reference evidence="6 7" key="1">
    <citation type="submission" date="2020-04" db="EMBL/GenBank/DDBJ databases">
        <title>Novel Paenibacillus strain UniB2 isolated from commercial digestive syrup.</title>
        <authorList>
            <person name="Thorat V."/>
            <person name="Kirdat K."/>
            <person name="Tiwarekar B."/>
            <person name="Yadav A."/>
        </authorList>
    </citation>
    <scope>NUCLEOTIDE SEQUENCE [LARGE SCALE GENOMIC DNA]</scope>
    <source>
        <strain evidence="6 7">UniB2</strain>
    </source>
</reference>
<name>A0A6H2GVD6_9BACL</name>
<evidence type="ECO:0000313" key="7">
    <source>
        <dbReference type="Proteomes" id="UP000502136"/>
    </source>
</evidence>
<dbReference type="Pfam" id="PF00440">
    <property type="entry name" value="TetR_N"/>
    <property type="match status" value="1"/>
</dbReference>
<dbReference type="GO" id="GO:0000976">
    <property type="term" value="F:transcription cis-regulatory region binding"/>
    <property type="evidence" value="ECO:0007669"/>
    <property type="project" value="TreeGrafter"/>
</dbReference>
<dbReference type="InterPro" id="IPR036271">
    <property type="entry name" value="Tet_transcr_reg_TetR-rel_C_sf"/>
</dbReference>
<keyword evidence="2 4" id="KW-0238">DNA-binding</keyword>
<proteinExistence type="predicted"/>
<evidence type="ECO:0000256" key="4">
    <source>
        <dbReference type="PROSITE-ProRule" id="PRU00335"/>
    </source>
</evidence>
<dbReference type="EMBL" id="CP051428">
    <property type="protein sequence ID" value="QJC51391.1"/>
    <property type="molecule type" value="Genomic_DNA"/>
</dbReference>
<dbReference type="PANTHER" id="PTHR30055">
    <property type="entry name" value="HTH-TYPE TRANSCRIPTIONAL REGULATOR RUTR"/>
    <property type="match status" value="1"/>
</dbReference>
<evidence type="ECO:0000259" key="5">
    <source>
        <dbReference type="PROSITE" id="PS50977"/>
    </source>
</evidence>
<dbReference type="SUPFAM" id="SSF46689">
    <property type="entry name" value="Homeodomain-like"/>
    <property type="match status" value="1"/>
</dbReference>
<sequence>MAPLNEDQLHAIRDERREQIIDAALGVFARRGPVLTKMSMIAAAAGISHGLLYHYFKSKDELFIALVREAMLGAGGGVEEMLGHPGTVIDKLRHFLHEAMSEEARLSFLLIHQARASEGVPEEAREIIKDYSMDWFASKLKPLFFEGQRTGEIAKDDADLLIAGLLTAMSGSMILHASDEKNIPLIHPDHLLRLVLAPEHVRPL</sequence>
<feature type="DNA-binding region" description="H-T-H motif" evidence="4">
    <location>
        <begin position="37"/>
        <end position="56"/>
    </location>
</feature>
<dbReference type="RefSeq" id="WP_168907042.1">
    <property type="nucleotide sequence ID" value="NZ_CP051428.1"/>
</dbReference>
<dbReference type="GO" id="GO:0003700">
    <property type="term" value="F:DNA-binding transcription factor activity"/>
    <property type="evidence" value="ECO:0007669"/>
    <property type="project" value="TreeGrafter"/>
</dbReference>
<dbReference type="KEGG" id="palr:HGI30_07410"/>